<dbReference type="EMBL" id="BLLB01000002">
    <property type="protein sequence ID" value="GFG99753.1"/>
    <property type="molecule type" value="Genomic_DNA"/>
</dbReference>
<name>A0A7I9ZFN7_9MYCO</name>
<dbReference type="RefSeq" id="WP_163886509.1">
    <property type="nucleotide sequence ID" value="NZ_BLLB01000002.1"/>
</dbReference>
<organism evidence="1 2">
    <name type="scientific">Mycolicibacterium hippocampi</name>
    <dbReference type="NCBI Taxonomy" id="659824"/>
    <lineage>
        <taxon>Bacteria</taxon>
        <taxon>Bacillati</taxon>
        <taxon>Actinomycetota</taxon>
        <taxon>Actinomycetes</taxon>
        <taxon>Mycobacteriales</taxon>
        <taxon>Mycobacteriaceae</taxon>
        <taxon>Mycolicibacterium</taxon>
    </lineage>
</organism>
<sequence>MDRGAWIVPAWVDDPVTGEPAADGALGEVRARSAPLSDSGYAAVVSQTCDIAGGPGMRHPLVQACPVRDISVFSTEKVQQIKDHQLSDYVWLSEPPVPGAVWAVDLRAIVPVSKGLLAAQEPVVGLASIEDELILGQRLASKLGRPAVHDALAGPVFEALRKLISKAKKSQDWCDDVEQLRLEIVEGTTLYPKRVRLLVLTDVRFGPSEKKPLRDEWKSHRKSLNAAGITWEPIHFLTVDKWPRATLSRVGTHRSADSRARTVCIDPLGVSASPIAQLISDRVAPRTYRSTPRSAPGRIAESEGRLRATALTGDGSALGRSATPMPMLRRTHIDCLAGYLPRDPGYAARITRAQRALTTR</sequence>
<evidence type="ECO:0000313" key="2">
    <source>
        <dbReference type="Proteomes" id="UP000465304"/>
    </source>
</evidence>
<gene>
    <name evidence="1" type="ORF">MHIP_02370</name>
</gene>
<evidence type="ECO:0000313" key="1">
    <source>
        <dbReference type="EMBL" id="GFG99753.1"/>
    </source>
</evidence>
<proteinExistence type="predicted"/>
<reference evidence="1 2" key="1">
    <citation type="journal article" date="2019" name="Emerg. Microbes Infect.">
        <title>Comprehensive subspecies identification of 175 nontuberculous mycobacteria species based on 7547 genomic profiles.</title>
        <authorList>
            <person name="Matsumoto Y."/>
            <person name="Kinjo T."/>
            <person name="Motooka D."/>
            <person name="Nabeya D."/>
            <person name="Jung N."/>
            <person name="Uechi K."/>
            <person name="Horii T."/>
            <person name="Iida T."/>
            <person name="Fujita J."/>
            <person name="Nakamura S."/>
        </authorList>
    </citation>
    <scope>NUCLEOTIDE SEQUENCE [LARGE SCALE GENOMIC DNA]</scope>
    <source>
        <strain evidence="1 2">JCM 30996</strain>
    </source>
</reference>
<keyword evidence="2" id="KW-1185">Reference proteome</keyword>
<dbReference type="AlphaFoldDB" id="A0A7I9ZFN7"/>
<dbReference type="Proteomes" id="UP000465304">
    <property type="component" value="Unassembled WGS sequence"/>
</dbReference>
<comment type="caution">
    <text evidence="1">The sequence shown here is derived from an EMBL/GenBank/DDBJ whole genome shotgun (WGS) entry which is preliminary data.</text>
</comment>
<accession>A0A7I9ZFN7</accession>
<protein>
    <submittedName>
        <fullName evidence="1">Uncharacterized protein</fullName>
    </submittedName>
</protein>